<evidence type="ECO:0000313" key="11">
    <source>
        <dbReference type="EMBL" id="CAF2069019.1"/>
    </source>
</evidence>
<comment type="caution">
    <text evidence="12">The sequence shown here is derived from an EMBL/GenBank/DDBJ whole genome shotgun (WGS) entry which is preliminary data.</text>
</comment>
<keyword evidence="3 5" id="KW-0863">Zinc-finger</keyword>
<dbReference type="GO" id="GO:0008270">
    <property type="term" value="F:zinc ion binding"/>
    <property type="evidence" value="ECO:0007669"/>
    <property type="project" value="UniProtKB-KW"/>
</dbReference>
<evidence type="ECO:0000256" key="6">
    <source>
        <dbReference type="PROSITE-ProRule" id="PRU00504"/>
    </source>
</evidence>
<dbReference type="Proteomes" id="UP000663887">
    <property type="component" value="Unassembled WGS sequence"/>
</dbReference>
<dbReference type="Pfam" id="PF00097">
    <property type="entry name" value="zf-C3HC4"/>
    <property type="match status" value="1"/>
</dbReference>
<dbReference type="InterPro" id="IPR001258">
    <property type="entry name" value="NHL_repeat"/>
</dbReference>
<organism evidence="12 14">
    <name type="scientific">Rotaria magnacalcarata</name>
    <dbReference type="NCBI Taxonomy" id="392030"/>
    <lineage>
        <taxon>Eukaryota</taxon>
        <taxon>Metazoa</taxon>
        <taxon>Spiralia</taxon>
        <taxon>Gnathifera</taxon>
        <taxon>Rotifera</taxon>
        <taxon>Eurotatoria</taxon>
        <taxon>Bdelloidea</taxon>
        <taxon>Philodinida</taxon>
        <taxon>Philodinidae</taxon>
        <taxon>Rotaria</taxon>
    </lineage>
</organism>
<evidence type="ECO:0000313" key="14">
    <source>
        <dbReference type="Proteomes" id="UP000663887"/>
    </source>
</evidence>
<dbReference type="PROSITE" id="PS51125">
    <property type="entry name" value="NHL"/>
    <property type="match status" value="2"/>
</dbReference>
<dbReference type="CDD" id="cd05819">
    <property type="entry name" value="NHL"/>
    <property type="match status" value="1"/>
</dbReference>
<keyword evidence="4" id="KW-0862">Zinc</keyword>
<dbReference type="InterPro" id="IPR011042">
    <property type="entry name" value="6-blade_b-propeller_TolB-like"/>
</dbReference>
<dbReference type="Proteomes" id="UP000663855">
    <property type="component" value="Unassembled WGS sequence"/>
</dbReference>
<keyword evidence="7" id="KW-0175">Coiled coil</keyword>
<dbReference type="InterPro" id="IPR001841">
    <property type="entry name" value="Znf_RING"/>
</dbReference>
<dbReference type="SUPFAM" id="SSF57850">
    <property type="entry name" value="RING/U-box"/>
    <property type="match status" value="1"/>
</dbReference>
<evidence type="ECO:0000256" key="3">
    <source>
        <dbReference type="ARBA" id="ARBA00022771"/>
    </source>
</evidence>
<feature type="repeat" description="NHL" evidence="6">
    <location>
        <begin position="433"/>
        <end position="470"/>
    </location>
</feature>
<dbReference type="EMBL" id="CAJNOW010012698">
    <property type="protein sequence ID" value="CAF1612858.1"/>
    <property type="molecule type" value="Genomic_DNA"/>
</dbReference>
<reference evidence="12" key="1">
    <citation type="submission" date="2021-02" db="EMBL/GenBank/DDBJ databases">
        <authorList>
            <person name="Nowell W R."/>
        </authorList>
    </citation>
    <scope>NUCLEOTIDE SEQUENCE</scope>
</reference>
<protein>
    <recommendedName>
        <fullName evidence="8">RING-type domain-containing protein</fullName>
    </recommendedName>
</protein>
<dbReference type="InterPro" id="IPR013083">
    <property type="entry name" value="Znf_RING/FYVE/PHD"/>
</dbReference>
<evidence type="ECO:0000313" key="10">
    <source>
        <dbReference type="EMBL" id="CAF1624437.1"/>
    </source>
</evidence>
<evidence type="ECO:0000256" key="2">
    <source>
        <dbReference type="ARBA" id="ARBA00022737"/>
    </source>
</evidence>
<evidence type="ECO:0000256" key="4">
    <source>
        <dbReference type="ARBA" id="ARBA00022833"/>
    </source>
</evidence>
<dbReference type="PANTHER" id="PTHR24104">
    <property type="entry name" value="E3 UBIQUITIN-PROTEIN LIGASE NHLRC1-RELATED"/>
    <property type="match status" value="1"/>
</dbReference>
<dbReference type="GO" id="GO:0000209">
    <property type="term" value="P:protein polyubiquitination"/>
    <property type="evidence" value="ECO:0007669"/>
    <property type="project" value="TreeGrafter"/>
</dbReference>
<feature type="domain" description="RING-type" evidence="8">
    <location>
        <begin position="17"/>
        <end position="56"/>
    </location>
</feature>
<dbReference type="PANTHER" id="PTHR24104:SF54">
    <property type="entry name" value="E3 UBIQUITIN-PROTEIN LIGASE TRIM32-LIKE"/>
    <property type="match status" value="1"/>
</dbReference>
<dbReference type="EMBL" id="CAJNRE010012791">
    <property type="protein sequence ID" value="CAF2113688.1"/>
    <property type="molecule type" value="Genomic_DNA"/>
</dbReference>
<dbReference type="EMBL" id="CAJNOV010018820">
    <property type="protein sequence ID" value="CAF1624437.1"/>
    <property type="molecule type" value="Genomic_DNA"/>
</dbReference>
<dbReference type="PROSITE" id="PS50089">
    <property type="entry name" value="ZF_RING_2"/>
    <property type="match status" value="1"/>
</dbReference>
<evidence type="ECO:0000256" key="7">
    <source>
        <dbReference type="SAM" id="Coils"/>
    </source>
</evidence>
<name>A0A816RMX3_9BILA</name>
<evidence type="ECO:0000256" key="5">
    <source>
        <dbReference type="PROSITE-ProRule" id="PRU00175"/>
    </source>
</evidence>
<dbReference type="InterPro" id="IPR050952">
    <property type="entry name" value="TRIM-NHL_E3_ligases"/>
</dbReference>
<dbReference type="InterPro" id="IPR018957">
    <property type="entry name" value="Znf_C3HC4_RING-type"/>
</dbReference>
<dbReference type="Pfam" id="PF01436">
    <property type="entry name" value="NHL"/>
    <property type="match status" value="1"/>
</dbReference>
<dbReference type="GO" id="GO:0043161">
    <property type="term" value="P:proteasome-mediated ubiquitin-dependent protein catabolic process"/>
    <property type="evidence" value="ECO:0007669"/>
    <property type="project" value="TreeGrafter"/>
</dbReference>
<feature type="coiled-coil region" evidence="7">
    <location>
        <begin position="151"/>
        <end position="204"/>
    </location>
</feature>
<dbReference type="Gene3D" id="2.120.10.30">
    <property type="entry name" value="TolB, C-terminal domain"/>
    <property type="match status" value="1"/>
</dbReference>
<dbReference type="OrthoDB" id="6105938at2759"/>
<keyword evidence="1" id="KW-0479">Metal-binding</keyword>
<dbReference type="SMART" id="SM00184">
    <property type="entry name" value="RING"/>
    <property type="match status" value="1"/>
</dbReference>
<evidence type="ECO:0000259" key="8">
    <source>
        <dbReference type="PROSITE" id="PS50089"/>
    </source>
</evidence>
<dbReference type="EMBL" id="CAJNRG010005351">
    <property type="protein sequence ID" value="CAF2075836.1"/>
    <property type="molecule type" value="Genomic_DNA"/>
</dbReference>
<accession>A0A816RMX3</accession>
<dbReference type="AlphaFoldDB" id="A0A816RMX3"/>
<dbReference type="PROSITE" id="PS00518">
    <property type="entry name" value="ZF_RING_1"/>
    <property type="match status" value="1"/>
</dbReference>
<evidence type="ECO:0000313" key="9">
    <source>
        <dbReference type="EMBL" id="CAF1612858.1"/>
    </source>
</evidence>
<evidence type="ECO:0000313" key="13">
    <source>
        <dbReference type="EMBL" id="CAF2113688.1"/>
    </source>
</evidence>
<dbReference type="SUPFAM" id="SSF101898">
    <property type="entry name" value="NHL repeat"/>
    <property type="match status" value="1"/>
</dbReference>
<dbReference type="Proteomes" id="UP000663824">
    <property type="component" value="Unassembled WGS sequence"/>
</dbReference>
<keyword evidence="2" id="KW-0677">Repeat</keyword>
<dbReference type="Proteomes" id="UP000663834">
    <property type="component" value="Unassembled WGS sequence"/>
</dbReference>
<sequence>MTTAICSYENIRQITSCTLCNRTFKDPRILPCGHTFCIDCIRTTMLDTTIMTCPNCLFVYLFILYSLIENNFCFFNNIDLGQAKHSVVNVDLLSQNVALMQLLHIRKIDIVQNKQCAICNVQPSITSCAHCSRQACVSCLEVHRQEVIGDIARETMEIERMNDELKQTLNQTSNDFRDQCNETFQQANKRFEEMQKNLKLLNERVCQKIQEFHDRRQTDLARCVARLHTEIQTIDKFVEDSKHLLIDVNVQTEVLLRLKQQFQEPRKRLPILSRDLIESTPTIQFVSSSFQMLNEELAGNLVLDKPIHGNNINSNGTSASGDHDSRLAALASGSRTGKMEIIGQEGCGKLEFKSPAGMTINADGHLVITEIDNNRLQILTREFTHIRTIIGFREPRDVSFTKDKRYLITDNHKLIVLDEEFHKVEVIGSNKSGKGRNMFNNPTGITIDDDDDDIIVCDTNNDRLVIISRDFKWIRDINTGIDTSPRYACIRQNTLYVTSGTKSCVLIFNKNTDQPINTIPELTLGLSIDAPKSIRCVRDLLFVTSSLSKSIFVFTIDGEYRGELRHELFARPIGILFIDDSLYVTDSDKHALFHFSGVLQ</sequence>
<dbReference type="Proteomes" id="UP000663856">
    <property type="component" value="Unassembled WGS sequence"/>
</dbReference>
<dbReference type="Gene3D" id="3.30.40.10">
    <property type="entry name" value="Zinc/RING finger domain, C3HC4 (zinc finger)"/>
    <property type="match status" value="1"/>
</dbReference>
<feature type="repeat" description="NHL" evidence="6">
    <location>
        <begin position="339"/>
        <end position="382"/>
    </location>
</feature>
<proteinExistence type="predicted"/>
<gene>
    <name evidence="10" type="ORF">CJN711_LOCUS38450</name>
    <name evidence="9" type="ORF">KQP761_LOCUS23576</name>
    <name evidence="13" type="ORF">MBJ925_LOCUS24587</name>
    <name evidence="11" type="ORF">WKI299_LOCUS13815</name>
    <name evidence="12" type="ORF">XDN619_LOCUS13587</name>
</gene>
<dbReference type="GO" id="GO:0061630">
    <property type="term" value="F:ubiquitin protein ligase activity"/>
    <property type="evidence" value="ECO:0007669"/>
    <property type="project" value="TreeGrafter"/>
</dbReference>
<dbReference type="EMBL" id="CAJNRF010005237">
    <property type="protein sequence ID" value="CAF2069019.1"/>
    <property type="molecule type" value="Genomic_DNA"/>
</dbReference>
<dbReference type="InterPro" id="IPR017907">
    <property type="entry name" value="Znf_RING_CS"/>
</dbReference>
<evidence type="ECO:0000256" key="1">
    <source>
        <dbReference type="ARBA" id="ARBA00022723"/>
    </source>
</evidence>
<evidence type="ECO:0000313" key="12">
    <source>
        <dbReference type="EMBL" id="CAF2075836.1"/>
    </source>
</evidence>